<gene>
    <name evidence="3" type="ORF">SCF082_LOCUS32938</name>
</gene>
<dbReference type="EMBL" id="CAXAMM010028890">
    <property type="protein sequence ID" value="CAK9063668.1"/>
    <property type="molecule type" value="Genomic_DNA"/>
</dbReference>
<evidence type="ECO:0000313" key="4">
    <source>
        <dbReference type="Proteomes" id="UP001642464"/>
    </source>
</evidence>
<accession>A0ABP0NJK4</accession>
<name>A0ABP0NJK4_9DINO</name>
<dbReference type="Proteomes" id="UP001642464">
    <property type="component" value="Unassembled WGS sequence"/>
</dbReference>
<evidence type="ECO:0000256" key="2">
    <source>
        <dbReference type="SAM" id="SignalP"/>
    </source>
</evidence>
<feature type="chain" id="PRO_5046099653" evidence="2">
    <location>
        <begin position="27"/>
        <end position="213"/>
    </location>
</feature>
<proteinExistence type="predicted"/>
<sequence length="213" mass="23556">MADAPLSRPWLRLVALLPVLVALGSGAVWVGTWRSGVQSATGSSVRRRAVMDRPPTETAPPVTEPPVAAPRRSEWLECLIQHELRAGPEKKHAEVWVLRRPHINFFRRLLTLRGFWAHSSSSQLKCRERSIDAEMNCVDCVRLLHGGFYGHMGVAVPAHPKQEKVMGCLQLSKVLNVEANPADDQTNGAWDSAPTSQYAFCNTLSVNYNAIPS</sequence>
<feature type="region of interest" description="Disordered" evidence="1">
    <location>
        <begin position="44"/>
        <end position="67"/>
    </location>
</feature>
<feature type="signal peptide" evidence="2">
    <location>
        <begin position="1"/>
        <end position="26"/>
    </location>
</feature>
<reference evidence="3 4" key="1">
    <citation type="submission" date="2024-02" db="EMBL/GenBank/DDBJ databases">
        <authorList>
            <person name="Chen Y."/>
            <person name="Shah S."/>
            <person name="Dougan E. K."/>
            <person name="Thang M."/>
            <person name="Chan C."/>
        </authorList>
    </citation>
    <scope>NUCLEOTIDE SEQUENCE [LARGE SCALE GENOMIC DNA]</scope>
</reference>
<keyword evidence="4" id="KW-1185">Reference proteome</keyword>
<keyword evidence="2" id="KW-0732">Signal</keyword>
<evidence type="ECO:0000256" key="1">
    <source>
        <dbReference type="SAM" id="MobiDB-lite"/>
    </source>
</evidence>
<organism evidence="3 4">
    <name type="scientific">Durusdinium trenchii</name>
    <dbReference type="NCBI Taxonomy" id="1381693"/>
    <lineage>
        <taxon>Eukaryota</taxon>
        <taxon>Sar</taxon>
        <taxon>Alveolata</taxon>
        <taxon>Dinophyceae</taxon>
        <taxon>Suessiales</taxon>
        <taxon>Symbiodiniaceae</taxon>
        <taxon>Durusdinium</taxon>
    </lineage>
</organism>
<comment type="caution">
    <text evidence="3">The sequence shown here is derived from an EMBL/GenBank/DDBJ whole genome shotgun (WGS) entry which is preliminary data.</text>
</comment>
<protein>
    <submittedName>
        <fullName evidence="3">Uncharacterized protein</fullName>
    </submittedName>
</protein>
<evidence type="ECO:0000313" key="3">
    <source>
        <dbReference type="EMBL" id="CAK9063668.1"/>
    </source>
</evidence>